<organism evidence="1 2">
    <name type="scientific">Actinoplanes auranticolor</name>
    <dbReference type="NCBI Taxonomy" id="47988"/>
    <lineage>
        <taxon>Bacteria</taxon>
        <taxon>Bacillati</taxon>
        <taxon>Actinomycetota</taxon>
        <taxon>Actinomycetes</taxon>
        <taxon>Micromonosporales</taxon>
        <taxon>Micromonosporaceae</taxon>
        <taxon>Actinoplanes</taxon>
    </lineage>
</organism>
<keyword evidence="2" id="KW-1185">Reference proteome</keyword>
<evidence type="ECO:0000313" key="1">
    <source>
        <dbReference type="EMBL" id="GIM63462.1"/>
    </source>
</evidence>
<dbReference type="InterPro" id="IPR006311">
    <property type="entry name" value="TAT_signal"/>
</dbReference>
<dbReference type="EMBL" id="BOQL01000004">
    <property type="protein sequence ID" value="GIM63462.1"/>
    <property type="molecule type" value="Genomic_DNA"/>
</dbReference>
<protein>
    <submittedName>
        <fullName evidence="1">Uncharacterized protein</fullName>
    </submittedName>
</protein>
<reference evidence="1" key="1">
    <citation type="submission" date="2021-03" db="EMBL/GenBank/DDBJ databases">
        <title>Whole genome shotgun sequence of Actinoplanes auranticolor NBRC 12245.</title>
        <authorList>
            <person name="Komaki H."/>
            <person name="Tamura T."/>
        </authorList>
    </citation>
    <scope>NUCLEOTIDE SEQUENCE</scope>
    <source>
        <strain evidence="1">NBRC 12245</strain>
    </source>
</reference>
<name>A0A919S4A9_9ACTN</name>
<dbReference type="PROSITE" id="PS51318">
    <property type="entry name" value="TAT"/>
    <property type="match status" value="1"/>
</dbReference>
<comment type="caution">
    <text evidence="1">The sequence shown here is derived from an EMBL/GenBank/DDBJ whole genome shotgun (WGS) entry which is preliminary data.</text>
</comment>
<dbReference type="AlphaFoldDB" id="A0A919S4A9"/>
<accession>A0A919S4A9</accession>
<dbReference type="Proteomes" id="UP000681340">
    <property type="component" value="Unassembled WGS sequence"/>
</dbReference>
<sequence>MSRVHYGTRAVNRLSRRRVLAIAATVGVGAAGASVAGLSLAGEKAGSSDSEPLVISLRDAKKGTFDVFSGGSKVTLTDPDLAEKLLKAVKRA</sequence>
<proteinExistence type="predicted"/>
<gene>
    <name evidence="1" type="ORF">Aau02nite_04210</name>
</gene>
<evidence type="ECO:0000313" key="2">
    <source>
        <dbReference type="Proteomes" id="UP000681340"/>
    </source>
</evidence>